<accession>H3H0A6</accession>
<reference evidence="4" key="1">
    <citation type="journal article" date="2006" name="Science">
        <title>Phytophthora genome sequences uncover evolutionary origins and mechanisms of pathogenesis.</title>
        <authorList>
            <person name="Tyler B.M."/>
            <person name="Tripathy S."/>
            <person name="Zhang X."/>
            <person name="Dehal P."/>
            <person name="Jiang R.H."/>
            <person name="Aerts A."/>
            <person name="Arredondo F.D."/>
            <person name="Baxter L."/>
            <person name="Bensasson D."/>
            <person name="Beynon J.L."/>
            <person name="Chapman J."/>
            <person name="Damasceno C.M."/>
            <person name="Dorrance A.E."/>
            <person name="Dou D."/>
            <person name="Dickerman A.W."/>
            <person name="Dubchak I.L."/>
            <person name="Garbelotto M."/>
            <person name="Gijzen M."/>
            <person name="Gordon S.G."/>
            <person name="Govers F."/>
            <person name="Grunwald N.J."/>
            <person name="Huang W."/>
            <person name="Ivors K.L."/>
            <person name="Jones R.W."/>
            <person name="Kamoun S."/>
            <person name="Krampis K."/>
            <person name="Lamour K.H."/>
            <person name="Lee M.K."/>
            <person name="McDonald W.H."/>
            <person name="Medina M."/>
            <person name="Meijer H.J."/>
            <person name="Nordberg E.K."/>
            <person name="Maclean D.J."/>
            <person name="Ospina-Giraldo M.D."/>
            <person name="Morris P.F."/>
            <person name="Phuntumart V."/>
            <person name="Putnam N.H."/>
            <person name="Rash S."/>
            <person name="Rose J.K."/>
            <person name="Sakihama Y."/>
            <person name="Salamov A.A."/>
            <person name="Savidor A."/>
            <person name="Scheuring C.F."/>
            <person name="Smith B.M."/>
            <person name="Sobral B.W."/>
            <person name="Terry A."/>
            <person name="Torto-Alalibo T.A."/>
            <person name="Win J."/>
            <person name="Xu Z."/>
            <person name="Zhang H."/>
            <person name="Grigoriev I.V."/>
            <person name="Rokhsar D.S."/>
            <person name="Boore J.L."/>
        </authorList>
    </citation>
    <scope>NUCLEOTIDE SEQUENCE [LARGE SCALE GENOMIC DNA]</scope>
    <source>
        <strain evidence="4">Pr102</strain>
    </source>
</reference>
<dbReference type="EnsemblProtists" id="Phyra83576">
    <property type="protein sequence ID" value="Phyra83576"/>
    <property type="gene ID" value="Phyra83576"/>
</dbReference>
<dbReference type="VEuPathDB" id="FungiDB:KRP23_3171"/>
<dbReference type="eggNOG" id="ENOG502SMA6">
    <property type="taxonomic scope" value="Eukaryota"/>
</dbReference>
<feature type="region of interest" description="Disordered" evidence="1">
    <location>
        <begin position="29"/>
        <end position="79"/>
    </location>
</feature>
<sequence length="601" mass="65371">MRGWMKPLVLIALITSAFCPVTTPTRTVVISPTEPPTKEATASLSISRDRSSDASDSEDTLISSSSSFSSAFDSSYQDSEDEGVSSTLVAGKLEIGAHVKTVDKVQSTYRNWVGPTIGKPDRGDAACYRKAHVMETCPVGFNHKRKTCWAQCPLSYPLQCGWECIRQSDDCVLEVVVKAAYVLQSAISLATMGLFGELTAATKTIVSAAKCIRSIIGTVKMLLKYIRTIKVTDPQTSHDKIMSLVYQTSYATIDFPVTIAMCLGLPYPEILDPGSWMMDTAQLLLAEVVDHGDKIVRGWDRFKAFLHRANFTQPLSELNETEISSLKTGLASNSTCGYELKRLTDRTWLTVAQMKKDNPSITQDELRVAIYESDLMVRDIPTVTNNCMDQMIAESTEATAYQTRDTLRKTLGLIADDLIDKGTSDNGTSLTATEYTRVVADKVAMTIFVLFVDMTRIIGVVTEFIQPICGPTQFIGEIDDGTEPYTLGLNAVGKAFKGSSLAWKRKGDGVVTLAFNSEDTKAVTVNIFSGGDKIGEKKVPAGVNTTWTSNITALGGKSLYLDRWRPGVFGLPGSGGGSLKLWVPKASQGGHLDLTVKLNVS</sequence>
<dbReference type="EMBL" id="DS566088">
    <property type="status" value="NOT_ANNOTATED_CDS"/>
    <property type="molecule type" value="Genomic_DNA"/>
</dbReference>
<evidence type="ECO:0008006" key="5">
    <source>
        <dbReference type="Google" id="ProtNLM"/>
    </source>
</evidence>
<dbReference type="HOGENOM" id="CLU_002760_2_2_1"/>
<dbReference type="Proteomes" id="UP000005238">
    <property type="component" value="Unassembled WGS sequence"/>
</dbReference>
<evidence type="ECO:0000256" key="1">
    <source>
        <dbReference type="SAM" id="MobiDB-lite"/>
    </source>
</evidence>
<evidence type="ECO:0000256" key="2">
    <source>
        <dbReference type="SAM" id="SignalP"/>
    </source>
</evidence>
<dbReference type="AlphaFoldDB" id="H3H0A6"/>
<keyword evidence="4" id="KW-1185">Reference proteome</keyword>
<dbReference type="InParanoid" id="H3H0A6"/>
<protein>
    <recommendedName>
        <fullName evidence="5">Jacalin-type lectin domain-containing protein</fullName>
    </recommendedName>
</protein>
<organism evidence="3 4">
    <name type="scientific">Phytophthora ramorum</name>
    <name type="common">Sudden oak death agent</name>
    <dbReference type="NCBI Taxonomy" id="164328"/>
    <lineage>
        <taxon>Eukaryota</taxon>
        <taxon>Sar</taxon>
        <taxon>Stramenopiles</taxon>
        <taxon>Oomycota</taxon>
        <taxon>Peronosporomycetes</taxon>
        <taxon>Peronosporales</taxon>
        <taxon>Peronosporaceae</taxon>
        <taxon>Phytophthora</taxon>
    </lineage>
</organism>
<feature type="chain" id="PRO_5003586933" description="Jacalin-type lectin domain-containing protein" evidence="2">
    <location>
        <begin position="25"/>
        <end position="601"/>
    </location>
</feature>
<evidence type="ECO:0000313" key="4">
    <source>
        <dbReference type="Proteomes" id="UP000005238"/>
    </source>
</evidence>
<proteinExistence type="predicted"/>
<name>H3H0A6_PHYRM</name>
<dbReference type="STRING" id="164328.H3H0A6"/>
<keyword evidence="2" id="KW-0732">Signal</keyword>
<feature type="signal peptide" evidence="2">
    <location>
        <begin position="1"/>
        <end position="24"/>
    </location>
</feature>
<evidence type="ECO:0000313" key="3">
    <source>
        <dbReference type="EnsemblProtists" id="Phyra83576"/>
    </source>
</evidence>
<reference evidence="3" key="2">
    <citation type="submission" date="2015-06" db="UniProtKB">
        <authorList>
            <consortium name="EnsemblProtists"/>
        </authorList>
    </citation>
    <scope>IDENTIFICATION</scope>
    <source>
        <strain evidence="3">Pr102</strain>
    </source>
</reference>
<feature type="compositionally biased region" description="Low complexity" evidence="1">
    <location>
        <begin position="60"/>
        <end position="77"/>
    </location>
</feature>